<dbReference type="Pfam" id="PF00338">
    <property type="entry name" value="Ribosomal_S10"/>
    <property type="match status" value="1"/>
</dbReference>
<dbReference type="RefSeq" id="XP_015520418.1">
    <property type="nucleotide sequence ID" value="XM_015664932.2"/>
</dbReference>
<dbReference type="FunCoup" id="A0A6J0C1T0">
    <property type="interactions" value="395"/>
</dbReference>
<keyword evidence="1 5" id="KW-0689">Ribosomal protein</keyword>
<evidence type="ECO:0000313" key="5">
    <source>
        <dbReference type="RefSeq" id="XP_015520418.1"/>
    </source>
</evidence>
<dbReference type="PANTHER" id="PTHR13473">
    <property type="entry name" value="MITOCHONDRIAL RIBOSOMAL PROTEIN L48"/>
    <property type="match status" value="1"/>
</dbReference>
<dbReference type="GO" id="GO:0005761">
    <property type="term" value="C:mitochondrial ribosome"/>
    <property type="evidence" value="ECO:0007669"/>
    <property type="project" value="InterPro"/>
</dbReference>
<dbReference type="InParanoid" id="A0A6J0C1T0"/>
<sequence length="181" mass="20963">MALRMLRKVVKSTLRTQVGSSFCRAYSLYEPDYLEVGKSKIPMHDVLNIQLTAYNFCTLESYHHFLDNLIQDMGIEVETSWALPPKHEIIQKFKPRSTVIDSEYKLKTYFRSIQVVQPPSTLYPILLRMIDASLPEGVTVNVVKHEPEHEEIRHVPNKDLMELKEQLDMVGKTTGKKKKGF</sequence>
<evidence type="ECO:0000259" key="3">
    <source>
        <dbReference type="SMART" id="SM01403"/>
    </source>
</evidence>
<dbReference type="InterPro" id="IPR036838">
    <property type="entry name" value="Ribosomal_uS10_dom_sf"/>
</dbReference>
<proteinExistence type="predicted"/>
<dbReference type="SMART" id="SM01403">
    <property type="entry name" value="Ribosomal_S10"/>
    <property type="match status" value="1"/>
</dbReference>
<organism evidence="5">
    <name type="scientific">Neodiprion lecontei</name>
    <name type="common">Redheaded pine sawfly</name>
    <dbReference type="NCBI Taxonomy" id="441921"/>
    <lineage>
        <taxon>Eukaryota</taxon>
        <taxon>Metazoa</taxon>
        <taxon>Ecdysozoa</taxon>
        <taxon>Arthropoda</taxon>
        <taxon>Hexapoda</taxon>
        <taxon>Insecta</taxon>
        <taxon>Pterygota</taxon>
        <taxon>Neoptera</taxon>
        <taxon>Endopterygota</taxon>
        <taxon>Hymenoptera</taxon>
        <taxon>Tenthredinoidea</taxon>
        <taxon>Diprionidae</taxon>
        <taxon>Diprioninae</taxon>
        <taxon>Neodiprion</taxon>
    </lineage>
</organism>
<feature type="domain" description="Small ribosomal subunit protein uS10" evidence="3">
    <location>
        <begin position="48"/>
        <end position="143"/>
    </location>
</feature>
<reference evidence="5" key="1">
    <citation type="submission" date="2025-08" db="UniProtKB">
        <authorList>
            <consortium name="RefSeq"/>
        </authorList>
    </citation>
    <scope>IDENTIFICATION</scope>
    <source>
        <tissue evidence="5">Thorax and Abdomen</tissue>
    </source>
</reference>
<name>A0A6J0C1T0_NEOLC</name>
<dbReference type="GeneID" id="107224750"/>
<keyword evidence="2" id="KW-0687">Ribonucleoprotein</keyword>
<dbReference type="InterPro" id="IPR027486">
    <property type="entry name" value="Ribosomal_uS10_dom"/>
</dbReference>
<gene>
    <name evidence="5" type="primary">LOC107224750</name>
</gene>
<accession>A0A6J0C1T0</accession>
<evidence type="ECO:0000313" key="4">
    <source>
        <dbReference type="Proteomes" id="UP000829291"/>
    </source>
</evidence>
<dbReference type="CTD" id="51642"/>
<dbReference type="KEGG" id="nlo:107224750"/>
<evidence type="ECO:0000256" key="1">
    <source>
        <dbReference type="ARBA" id="ARBA00022980"/>
    </source>
</evidence>
<dbReference type="SUPFAM" id="SSF54999">
    <property type="entry name" value="Ribosomal protein S10"/>
    <property type="match status" value="1"/>
</dbReference>
<dbReference type="InterPro" id="IPR027487">
    <property type="entry name" value="Ribosomal_mL48"/>
</dbReference>
<dbReference type="OrthoDB" id="5984298at2759"/>
<dbReference type="Gene3D" id="3.30.70.600">
    <property type="entry name" value="Ribosomal protein S10 domain"/>
    <property type="match status" value="1"/>
</dbReference>
<evidence type="ECO:0000256" key="2">
    <source>
        <dbReference type="ARBA" id="ARBA00023274"/>
    </source>
</evidence>
<dbReference type="PANTHER" id="PTHR13473:SF0">
    <property type="entry name" value="LARGE RIBOSOMAL SUBUNIT PROTEIN ML48"/>
    <property type="match status" value="1"/>
</dbReference>
<dbReference type="Proteomes" id="UP000829291">
    <property type="component" value="Chromosome 3"/>
</dbReference>
<dbReference type="AlphaFoldDB" id="A0A6J0C1T0"/>
<dbReference type="GO" id="GO:1990904">
    <property type="term" value="C:ribonucleoprotein complex"/>
    <property type="evidence" value="ECO:0007669"/>
    <property type="project" value="UniProtKB-KW"/>
</dbReference>
<keyword evidence="4" id="KW-1185">Reference proteome</keyword>
<protein>
    <submittedName>
        <fullName evidence="5">39S ribosomal protein L48, mitochondrial</fullName>
    </submittedName>
</protein>